<dbReference type="GO" id="GO:0003676">
    <property type="term" value="F:nucleic acid binding"/>
    <property type="evidence" value="ECO:0007669"/>
    <property type="project" value="InterPro"/>
</dbReference>
<name>A0A2T1LSL1_9CHRO</name>
<accession>A0A2T1LSL1</accession>
<dbReference type="CDD" id="cd22366">
    <property type="entry name" value="XisH-like"/>
    <property type="match status" value="1"/>
</dbReference>
<dbReference type="OrthoDB" id="456752at2"/>
<dbReference type="AlphaFoldDB" id="A0A2T1LSL1"/>
<reference evidence="1 2" key="1">
    <citation type="submission" date="2018-03" db="EMBL/GenBank/DDBJ databases">
        <title>The ancient ancestry and fast evolution of plastids.</title>
        <authorList>
            <person name="Moore K.R."/>
            <person name="Magnabosco C."/>
            <person name="Momper L."/>
            <person name="Gold D.A."/>
            <person name="Bosak T."/>
            <person name="Fournier G.P."/>
        </authorList>
    </citation>
    <scope>NUCLEOTIDE SEQUENCE [LARGE SCALE GENOMIC DNA]</scope>
    <source>
        <strain evidence="1 2">CCALA 016</strain>
    </source>
</reference>
<dbReference type="Proteomes" id="UP000239001">
    <property type="component" value="Unassembled WGS sequence"/>
</dbReference>
<keyword evidence="2" id="KW-1185">Reference proteome</keyword>
<evidence type="ECO:0000313" key="1">
    <source>
        <dbReference type="EMBL" id="PSF32678.1"/>
    </source>
</evidence>
<dbReference type="Pfam" id="PF08814">
    <property type="entry name" value="XisH"/>
    <property type="match status" value="1"/>
</dbReference>
<dbReference type="RefSeq" id="WP_106458943.1">
    <property type="nucleotide sequence ID" value="NZ_PXOH01000036.1"/>
</dbReference>
<protein>
    <submittedName>
        <fullName evidence="1">Fatty-acid oxidation protein subunit alpha</fullName>
    </submittedName>
</protein>
<evidence type="ECO:0000313" key="2">
    <source>
        <dbReference type="Proteomes" id="UP000239001"/>
    </source>
</evidence>
<dbReference type="Gene3D" id="3.40.1350.10">
    <property type="match status" value="1"/>
</dbReference>
<dbReference type="InterPro" id="IPR011335">
    <property type="entry name" value="Restrct_endonuc-II-like"/>
</dbReference>
<sequence length="139" mass="16177">MPAKDFYHEVVKKAMINSGWTITHDPFHIRLIRGKNLFIDLGAERLIAAERGIEKIAVEIKSFRRASDIKDLEEALGQFVLYHRILTRYEPERTLYLAVTEEVSRLVFEEEAGQILIEDGIIRLVTFDPLEEAIIRWIP</sequence>
<organism evidence="1 2">
    <name type="scientific">Aphanothece hegewaldii CCALA 016</name>
    <dbReference type="NCBI Taxonomy" id="2107694"/>
    <lineage>
        <taxon>Bacteria</taxon>
        <taxon>Bacillati</taxon>
        <taxon>Cyanobacteriota</taxon>
        <taxon>Cyanophyceae</taxon>
        <taxon>Oscillatoriophycideae</taxon>
        <taxon>Chroococcales</taxon>
        <taxon>Aphanothecaceae</taxon>
        <taxon>Aphanothece</taxon>
    </lineage>
</organism>
<dbReference type="InterPro" id="IPR011856">
    <property type="entry name" value="tRNA_endonuc-like_dom_sf"/>
</dbReference>
<comment type="caution">
    <text evidence="1">The sequence shown here is derived from an EMBL/GenBank/DDBJ whole genome shotgun (WGS) entry which is preliminary data.</text>
</comment>
<dbReference type="InterPro" id="IPR014919">
    <property type="entry name" value="XisH"/>
</dbReference>
<gene>
    <name evidence="1" type="ORF">C7H19_21380</name>
</gene>
<reference evidence="1 2" key="2">
    <citation type="submission" date="2018-03" db="EMBL/GenBank/DDBJ databases">
        <authorList>
            <person name="Keele B.F."/>
        </authorList>
    </citation>
    <scope>NUCLEOTIDE SEQUENCE [LARGE SCALE GENOMIC DNA]</scope>
    <source>
        <strain evidence="1 2">CCALA 016</strain>
    </source>
</reference>
<dbReference type="SUPFAM" id="SSF52980">
    <property type="entry name" value="Restriction endonuclease-like"/>
    <property type="match status" value="1"/>
</dbReference>
<proteinExistence type="predicted"/>
<dbReference type="EMBL" id="PXOH01000036">
    <property type="protein sequence ID" value="PSF32678.1"/>
    <property type="molecule type" value="Genomic_DNA"/>
</dbReference>